<gene>
    <name evidence="2" type="ORF">B7463_g5868</name>
</gene>
<dbReference type="OMA" id="GVMEPFV"/>
<keyword evidence="3" id="KW-1185">Reference proteome</keyword>
<dbReference type="PANTHER" id="PTHR36452:SF1">
    <property type="entry name" value="DUF2461 DOMAIN-CONTAINING PROTEIN"/>
    <property type="match status" value="1"/>
</dbReference>
<dbReference type="Pfam" id="PF09365">
    <property type="entry name" value="DUF2461"/>
    <property type="match status" value="1"/>
</dbReference>
<feature type="compositionally biased region" description="Basic and acidic residues" evidence="1">
    <location>
        <begin position="65"/>
        <end position="76"/>
    </location>
</feature>
<protein>
    <recommendedName>
        <fullName evidence="4">DUF2461 domain-containing protein</fullName>
    </recommendedName>
</protein>
<organism evidence="2 3">
    <name type="scientific">Scytalidium lignicola</name>
    <name type="common">Hyphomycete</name>
    <dbReference type="NCBI Taxonomy" id="5539"/>
    <lineage>
        <taxon>Eukaryota</taxon>
        <taxon>Fungi</taxon>
        <taxon>Dikarya</taxon>
        <taxon>Ascomycota</taxon>
        <taxon>Pezizomycotina</taxon>
        <taxon>Leotiomycetes</taxon>
        <taxon>Leotiomycetes incertae sedis</taxon>
        <taxon>Scytalidium</taxon>
    </lineage>
</organism>
<dbReference type="NCBIfam" id="TIGR02453">
    <property type="entry name" value="TIGR02453 family protein"/>
    <property type="match status" value="1"/>
</dbReference>
<reference evidence="2 3" key="1">
    <citation type="submission" date="2018-05" db="EMBL/GenBank/DDBJ databases">
        <title>Draft genome sequence of Scytalidium lignicola DSM 105466, a ubiquitous saprotrophic fungus.</title>
        <authorList>
            <person name="Buettner E."/>
            <person name="Gebauer A.M."/>
            <person name="Hofrichter M."/>
            <person name="Liers C."/>
            <person name="Kellner H."/>
        </authorList>
    </citation>
    <scope>NUCLEOTIDE SEQUENCE [LARGE SCALE GENOMIC DNA]</scope>
    <source>
        <strain evidence="2 3">DSM 105466</strain>
    </source>
</reference>
<feature type="non-terminal residue" evidence="2">
    <location>
        <position position="1"/>
    </location>
</feature>
<comment type="caution">
    <text evidence="2">The sequence shown here is derived from an EMBL/GenBank/DDBJ whole genome shotgun (WGS) entry which is preliminary data.</text>
</comment>
<name>A0A3E2HB01_SCYLI</name>
<dbReference type="InterPro" id="IPR012808">
    <property type="entry name" value="CHP02453"/>
</dbReference>
<feature type="compositionally biased region" description="Basic and acidic residues" evidence="1">
    <location>
        <begin position="1"/>
        <end position="18"/>
    </location>
</feature>
<dbReference type="PANTHER" id="PTHR36452">
    <property type="entry name" value="CHROMOSOME 12, WHOLE GENOME SHOTGUN SEQUENCE"/>
    <property type="match status" value="1"/>
</dbReference>
<dbReference type="OrthoDB" id="2537769at2759"/>
<proteinExistence type="predicted"/>
<evidence type="ECO:0000313" key="3">
    <source>
        <dbReference type="Proteomes" id="UP000258309"/>
    </source>
</evidence>
<dbReference type="STRING" id="5539.A0A3E2HB01"/>
<dbReference type="AlphaFoldDB" id="A0A3E2HB01"/>
<evidence type="ECO:0000256" key="1">
    <source>
        <dbReference type="SAM" id="MobiDB-lite"/>
    </source>
</evidence>
<sequence length="366" mass="42513">MPRKKISPEDPKPKMPERRSKRVRNVPIRTSSKKASAVLIESDFEGSSSESELRESKKRQKKSLSNRDNRSTTKDFEDPDDEDDDESKPPREIIIPLPKARLAGEIQYQDERIHPNTMLFLADLKKNNNREWLRFHEEDFRQSQKDFASYIERLSELVIEKDETIPELPVKDVIFRIYRDIRFSNDKTPYKTHFAAAWSRTGRKGSYAAYYLHVQPGGQNFIGGGLWQPQASSLERLRDDIDRRPHRLKRALMTEGMRRDFFHGLKDEKSVVTAFAKMNAQNALKTKPRDYDANHKDIELLKLRNFTISKKIDDSEITSADSLQRITTYLASIVPFITYLNSVVMPDRNDVDSSDDDEEGANNDED</sequence>
<feature type="non-terminal residue" evidence="2">
    <location>
        <position position="366"/>
    </location>
</feature>
<dbReference type="Proteomes" id="UP000258309">
    <property type="component" value="Unassembled WGS sequence"/>
</dbReference>
<evidence type="ECO:0008006" key="4">
    <source>
        <dbReference type="Google" id="ProtNLM"/>
    </source>
</evidence>
<feature type="region of interest" description="Disordered" evidence="1">
    <location>
        <begin position="1"/>
        <end position="93"/>
    </location>
</feature>
<dbReference type="EMBL" id="NCSJ02000099">
    <property type="protein sequence ID" value="RFU30487.1"/>
    <property type="molecule type" value="Genomic_DNA"/>
</dbReference>
<feature type="compositionally biased region" description="Acidic residues" evidence="1">
    <location>
        <begin position="77"/>
        <end position="86"/>
    </location>
</feature>
<evidence type="ECO:0000313" key="2">
    <source>
        <dbReference type="EMBL" id="RFU30487.1"/>
    </source>
</evidence>
<accession>A0A3E2HB01</accession>